<protein>
    <recommendedName>
        <fullName evidence="2">DUF2061 domain-containing protein</fullName>
    </recommendedName>
</protein>
<dbReference type="Proteomes" id="UP000068382">
    <property type="component" value="Unassembled WGS sequence"/>
</dbReference>
<accession>A0A132BUH1</accession>
<dbReference type="PATRIC" id="fig|1768241.3.peg.3196"/>
<dbReference type="RefSeq" id="WP_068245499.1">
    <property type="nucleotide sequence ID" value="NZ_LPUY01000079.1"/>
</dbReference>
<keyword evidence="1" id="KW-0472">Membrane</keyword>
<evidence type="ECO:0000313" key="3">
    <source>
        <dbReference type="EMBL" id="KUP92039.1"/>
    </source>
</evidence>
<keyword evidence="4" id="KW-1185">Reference proteome</keyword>
<dbReference type="InterPro" id="IPR018638">
    <property type="entry name" value="DUF2061_membrane"/>
</dbReference>
<keyword evidence="1" id="KW-0812">Transmembrane</keyword>
<organism evidence="3 4">
    <name type="scientific">Tritonibacter horizontis</name>
    <dbReference type="NCBI Taxonomy" id="1768241"/>
    <lineage>
        <taxon>Bacteria</taxon>
        <taxon>Pseudomonadati</taxon>
        <taxon>Pseudomonadota</taxon>
        <taxon>Alphaproteobacteria</taxon>
        <taxon>Rhodobacterales</taxon>
        <taxon>Paracoccaceae</taxon>
        <taxon>Tritonibacter</taxon>
    </lineage>
</organism>
<feature type="transmembrane region" description="Helical" evidence="1">
    <location>
        <begin position="35"/>
        <end position="54"/>
    </location>
</feature>
<name>A0A132BUH1_9RHOB</name>
<keyword evidence="1" id="KW-1133">Transmembrane helix</keyword>
<feature type="domain" description="DUF2061" evidence="2">
    <location>
        <begin position="8"/>
        <end position="59"/>
    </location>
</feature>
<evidence type="ECO:0000259" key="2">
    <source>
        <dbReference type="Pfam" id="PF09834"/>
    </source>
</evidence>
<dbReference type="OrthoDB" id="197461at2"/>
<evidence type="ECO:0000313" key="4">
    <source>
        <dbReference type="Proteomes" id="UP000068382"/>
    </source>
</evidence>
<feature type="transmembrane region" description="Helical" evidence="1">
    <location>
        <begin position="12"/>
        <end position="29"/>
    </location>
</feature>
<evidence type="ECO:0000256" key="1">
    <source>
        <dbReference type="SAM" id="Phobius"/>
    </source>
</evidence>
<dbReference type="Pfam" id="PF09834">
    <property type="entry name" value="DUF2061"/>
    <property type="match status" value="1"/>
</dbReference>
<gene>
    <name evidence="3" type="ORF">TRIHO_30560</name>
</gene>
<comment type="caution">
    <text evidence="3">The sequence shown here is derived from an EMBL/GenBank/DDBJ whole genome shotgun (WGS) entry which is preliminary data.</text>
</comment>
<proteinExistence type="predicted"/>
<sequence>METRGRSLVKAVLWNVIGLVSMTAVGFLATGSLRAGGLTAAINTVLGFVTYLIYERVWSRITWGRRHA</sequence>
<reference evidence="3 4" key="1">
    <citation type="submission" date="2015-12" db="EMBL/GenBank/DDBJ databases">
        <title>Genome sequence of the marine Rhodobacteraceae strain O3.65, Candidatus Tritonibacter horizontis.</title>
        <authorList>
            <person name="Poehlein A."/>
            <person name="Giebel H.A."/>
            <person name="Voget S."/>
            <person name="Brinkhoff T."/>
        </authorList>
    </citation>
    <scope>NUCLEOTIDE SEQUENCE [LARGE SCALE GENOMIC DNA]</scope>
    <source>
        <strain evidence="3 4">O3.65</strain>
    </source>
</reference>
<dbReference type="EMBL" id="LPUY01000079">
    <property type="protein sequence ID" value="KUP92039.1"/>
    <property type="molecule type" value="Genomic_DNA"/>
</dbReference>
<dbReference type="AlphaFoldDB" id="A0A132BUH1"/>